<keyword evidence="2" id="KW-1185">Reference proteome</keyword>
<organism evidence="1 2">
    <name type="scientific">Nile crocodilepox virus (isolate Crocodylus niloticus/Zimbabwe/Ume/2001)</name>
    <name type="common">CRV</name>
    <dbReference type="NCBI Taxonomy" id="1289473"/>
    <lineage>
        <taxon>Viruses</taxon>
        <taxon>Varidnaviria</taxon>
        <taxon>Bamfordvirae</taxon>
        <taxon>Nucleocytoviricota</taxon>
        <taxon>Pokkesviricetes</taxon>
        <taxon>Chitovirales</taxon>
        <taxon>Poxviridae</taxon>
        <taxon>Chordopoxvirinae</taxon>
        <taxon>Crocodylidpoxvirus</taxon>
        <taxon>Crocodylidpoxvirus nilecrocodilepox</taxon>
        <taxon>Nile crocodilepox virus</taxon>
    </lineage>
</organism>
<gene>
    <name evidence="1" type="ORF">CRV153</name>
</gene>
<organismHost>
    <name type="scientific">Crocodylus porosus</name>
    <name type="common">Saltwater crocodile</name>
    <name type="synonym">Estuarine crocodile</name>
    <dbReference type="NCBI Taxonomy" id="8502"/>
</organismHost>
<dbReference type="GeneID" id="4363406"/>
<evidence type="ECO:0000313" key="2">
    <source>
        <dbReference type="Proteomes" id="UP000011300"/>
    </source>
</evidence>
<organismHost>
    <name type="scientific">Crocodylus johnstoni</name>
    <name type="common">Australian freshwater crocodile</name>
    <dbReference type="NCBI Taxonomy" id="184234"/>
</organismHost>
<organismHost>
    <name type="scientific">Crocodylus niloticus</name>
    <name type="common">Nile crocodile</name>
    <name type="synonym">African crocodile</name>
    <dbReference type="NCBI Taxonomy" id="8501"/>
</organismHost>
<dbReference type="RefSeq" id="YP_784343.1">
    <property type="nucleotide sequence ID" value="NC_008030.1"/>
</dbReference>
<name>Q06ZZ8_CPRVZ</name>
<evidence type="ECO:0000313" key="1">
    <source>
        <dbReference type="EMBL" id="ABJ09044.1"/>
    </source>
</evidence>
<proteinExistence type="predicted"/>
<accession>Q06ZZ8</accession>
<dbReference type="Proteomes" id="UP000011300">
    <property type="component" value="Segment"/>
</dbReference>
<protein>
    <submittedName>
        <fullName evidence="1">Uncharacterized protein</fullName>
    </submittedName>
</protein>
<dbReference type="EMBL" id="DQ356948">
    <property type="protein sequence ID" value="ABJ09044.1"/>
    <property type="molecule type" value="Genomic_DNA"/>
</dbReference>
<dbReference type="KEGG" id="vg:4363406"/>
<sequence>MEVLRRLRASGSIAPEDALALVRWLNPSITLAEVKRQLNNATAISREQIERYRITLTPDDVEAFLALAGVDVLSTVSPKDFETVLDIPVPRENLRVVFGDRDSMPTADFAKALLSLLSS</sequence>
<reference evidence="1 2" key="1">
    <citation type="journal article" date="2006" name="J. Virol.">
        <title>Genome of crocodilepox virus.</title>
        <authorList>
            <person name="Afonso C.L."/>
            <person name="Tulman E.R."/>
            <person name="Delhon G."/>
            <person name="Lu Z."/>
            <person name="Viljoen G.J."/>
            <person name="Wallace D.B."/>
            <person name="Kutish G.F."/>
            <person name="Rock D.L."/>
        </authorList>
    </citation>
    <scope>NUCLEOTIDE SEQUENCE [LARGE SCALE GENOMIC DNA]</scope>
    <source>
        <strain evidence="2">Isolate Crocodylus niloticus/Zimbabwe/Ume/2001</strain>
    </source>
</reference>